<evidence type="ECO:0000256" key="6">
    <source>
        <dbReference type="SAM" id="Phobius"/>
    </source>
</evidence>
<keyword evidence="3" id="KW-0256">Endoplasmic reticulum</keyword>
<accession>A0A9P7ZEV7</accession>
<dbReference type="OrthoDB" id="202672at2759"/>
<dbReference type="GeneID" id="70296251"/>
<dbReference type="AlphaFoldDB" id="A0A9P7ZEV7"/>
<feature type="transmembrane region" description="Helical" evidence="6">
    <location>
        <begin position="33"/>
        <end position="54"/>
    </location>
</feature>
<keyword evidence="5 6" id="KW-0472">Membrane</keyword>
<organism evidence="7 8">
    <name type="scientific">Emericellopsis atlantica</name>
    <dbReference type="NCBI Taxonomy" id="2614577"/>
    <lineage>
        <taxon>Eukaryota</taxon>
        <taxon>Fungi</taxon>
        <taxon>Dikarya</taxon>
        <taxon>Ascomycota</taxon>
        <taxon>Pezizomycotina</taxon>
        <taxon>Sordariomycetes</taxon>
        <taxon>Hypocreomycetidae</taxon>
        <taxon>Hypocreales</taxon>
        <taxon>Bionectriaceae</taxon>
        <taxon>Emericellopsis</taxon>
    </lineage>
</organism>
<dbReference type="InterPro" id="IPR024512">
    <property type="entry name" value="Ser_palmitoyltrfase_ssu-like"/>
</dbReference>
<keyword evidence="8" id="KW-1185">Reference proteome</keyword>
<evidence type="ECO:0000313" key="7">
    <source>
        <dbReference type="EMBL" id="KAG9250864.1"/>
    </source>
</evidence>
<sequence>MSQFACWQKWLQRKKHHFELSFAVYMMTPGEKFAFYSIFFLLTALTFIAIILYLPHHISFLVGRAWYYINGEQIDVGEVVKEMSSSVLQPETTGSEVLTTAGEELLREL</sequence>
<reference evidence="7" key="1">
    <citation type="journal article" date="2021" name="IMA Fungus">
        <title>Genomic characterization of three marine fungi, including Emericellopsis atlantica sp. nov. with signatures of a generalist lifestyle and marine biomass degradation.</title>
        <authorList>
            <person name="Hagestad O.C."/>
            <person name="Hou L."/>
            <person name="Andersen J.H."/>
            <person name="Hansen E.H."/>
            <person name="Altermark B."/>
            <person name="Li C."/>
            <person name="Kuhnert E."/>
            <person name="Cox R.J."/>
            <person name="Crous P.W."/>
            <person name="Spatafora J.W."/>
            <person name="Lail K."/>
            <person name="Amirebrahimi M."/>
            <person name="Lipzen A."/>
            <person name="Pangilinan J."/>
            <person name="Andreopoulos W."/>
            <person name="Hayes R.D."/>
            <person name="Ng V."/>
            <person name="Grigoriev I.V."/>
            <person name="Jackson S.A."/>
            <person name="Sutton T.D.S."/>
            <person name="Dobson A.D.W."/>
            <person name="Rama T."/>
        </authorList>
    </citation>
    <scope>NUCLEOTIDE SEQUENCE</scope>
    <source>
        <strain evidence="7">TS7</strain>
    </source>
</reference>
<protein>
    <submittedName>
        <fullName evidence="7">Uncharacterized protein</fullName>
    </submittedName>
</protein>
<dbReference type="Proteomes" id="UP000887229">
    <property type="component" value="Unassembled WGS sequence"/>
</dbReference>
<name>A0A9P7ZEV7_9HYPO</name>
<comment type="caution">
    <text evidence="7">The sequence shown here is derived from an EMBL/GenBank/DDBJ whole genome shotgun (WGS) entry which is preliminary data.</text>
</comment>
<evidence type="ECO:0000256" key="5">
    <source>
        <dbReference type="ARBA" id="ARBA00023136"/>
    </source>
</evidence>
<dbReference type="EMBL" id="MU251272">
    <property type="protein sequence ID" value="KAG9250864.1"/>
    <property type="molecule type" value="Genomic_DNA"/>
</dbReference>
<keyword evidence="2 6" id="KW-0812">Transmembrane</keyword>
<proteinExistence type="predicted"/>
<evidence type="ECO:0000313" key="8">
    <source>
        <dbReference type="Proteomes" id="UP000887229"/>
    </source>
</evidence>
<keyword evidence="4 6" id="KW-1133">Transmembrane helix</keyword>
<evidence type="ECO:0000256" key="2">
    <source>
        <dbReference type="ARBA" id="ARBA00022692"/>
    </source>
</evidence>
<gene>
    <name evidence="7" type="ORF">F5Z01DRAFT_677359</name>
</gene>
<dbReference type="GO" id="GO:0005789">
    <property type="term" value="C:endoplasmic reticulum membrane"/>
    <property type="evidence" value="ECO:0007669"/>
    <property type="project" value="UniProtKB-SubCell"/>
</dbReference>
<evidence type="ECO:0000256" key="4">
    <source>
        <dbReference type="ARBA" id="ARBA00022989"/>
    </source>
</evidence>
<evidence type="ECO:0000256" key="1">
    <source>
        <dbReference type="ARBA" id="ARBA00004477"/>
    </source>
</evidence>
<evidence type="ECO:0000256" key="3">
    <source>
        <dbReference type="ARBA" id="ARBA00022824"/>
    </source>
</evidence>
<dbReference type="RefSeq" id="XP_046114788.1">
    <property type="nucleotide sequence ID" value="XM_046265348.1"/>
</dbReference>
<comment type="subcellular location">
    <subcellularLocation>
        <location evidence="1">Endoplasmic reticulum membrane</location>
        <topology evidence="1">Multi-pass membrane protein</topology>
    </subcellularLocation>
</comment>
<dbReference type="Pfam" id="PF11779">
    <property type="entry name" value="SPT_ssu-like"/>
    <property type="match status" value="1"/>
</dbReference>